<dbReference type="PROSITE" id="PS50102">
    <property type="entry name" value="RRM"/>
    <property type="match status" value="1"/>
</dbReference>
<evidence type="ECO:0000256" key="1">
    <source>
        <dbReference type="ARBA" id="ARBA00022664"/>
    </source>
</evidence>
<dbReference type="FunFam" id="3.30.70.330:FF:000225">
    <property type="entry name" value="U2 snRNP auxiliary factor large subunit"/>
    <property type="match status" value="1"/>
</dbReference>
<dbReference type="InterPro" id="IPR000504">
    <property type="entry name" value="RRM_dom"/>
</dbReference>
<evidence type="ECO:0000256" key="4">
    <source>
        <dbReference type="PROSITE-ProRule" id="PRU00176"/>
    </source>
</evidence>
<dbReference type="AlphaFoldDB" id="A0ABD2Y891"/>
<keyword evidence="3" id="KW-0508">mRNA splicing</keyword>
<dbReference type="SUPFAM" id="SSF54928">
    <property type="entry name" value="RNA-binding domain, RBD"/>
    <property type="match status" value="1"/>
</dbReference>
<keyword evidence="1" id="KW-0507">mRNA processing</keyword>
<dbReference type="GO" id="GO:0008380">
    <property type="term" value="P:RNA splicing"/>
    <property type="evidence" value="ECO:0007669"/>
    <property type="project" value="UniProtKB-KW"/>
</dbReference>
<comment type="caution">
    <text evidence="6">The sequence shown here is derived from an EMBL/GenBank/DDBJ whole genome shotgun (WGS) entry which is preliminary data.</text>
</comment>
<dbReference type="Pfam" id="PF00076">
    <property type="entry name" value="RRM_1"/>
    <property type="match status" value="1"/>
</dbReference>
<evidence type="ECO:0000259" key="5">
    <source>
        <dbReference type="PROSITE" id="PS50102"/>
    </source>
</evidence>
<evidence type="ECO:0000256" key="2">
    <source>
        <dbReference type="ARBA" id="ARBA00022884"/>
    </source>
</evidence>
<keyword evidence="2 4" id="KW-0694">RNA-binding</keyword>
<dbReference type="CDD" id="cd12232">
    <property type="entry name" value="RRM3_U2AF65"/>
    <property type="match status" value="1"/>
</dbReference>
<accession>A0ABD2Y891</accession>
<protein>
    <recommendedName>
        <fullName evidence="5">RRM domain-containing protein</fullName>
    </recommendedName>
</protein>
<proteinExistence type="predicted"/>
<keyword evidence="7" id="KW-1185">Reference proteome</keyword>
<sequence>MKLKLQRGTMATKVLCLTQVVTLDELKDDENYEDILEDMRMECGKFGALVNLVIPRPRPNGDPTPGVGNVFLEYADVESAAKAHQGLNARKFAGNQVVAVFYPENRFSQGDYDG</sequence>
<dbReference type="GO" id="GO:0003723">
    <property type="term" value="F:RNA binding"/>
    <property type="evidence" value="ECO:0007669"/>
    <property type="project" value="UniProtKB-UniRule"/>
</dbReference>
<evidence type="ECO:0000313" key="7">
    <source>
        <dbReference type="Proteomes" id="UP001630127"/>
    </source>
</evidence>
<dbReference type="InterPro" id="IPR035979">
    <property type="entry name" value="RBD_domain_sf"/>
</dbReference>
<dbReference type="Gene3D" id="3.30.70.330">
    <property type="match status" value="1"/>
</dbReference>
<organism evidence="6 7">
    <name type="scientific">Cinchona calisaya</name>
    <dbReference type="NCBI Taxonomy" id="153742"/>
    <lineage>
        <taxon>Eukaryota</taxon>
        <taxon>Viridiplantae</taxon>
        <taxon>Streptophyta</taxon>
        <taxon>Embryophyta</taxon>
        <taxon>Tracheophyta</taxon>
        <taxon>Spermatophyta</taxon>
        <taxon>Magnoliopsida</taxon>
        <taxon>eudicotyledons</taxon>
        <taxon>Gunneridae</taxon>
        <taxon>Pentapetalae</taxon>
        <taxon>asterids</taxon>
        <taxon>lamiids</taxon>
        <taxon>Gentianales</taxon>
        <taxon>Rubiaceae</taxon>
        <taxon>Cinchonoideae</taxon>
        <taxon>Cinchoneae</taxon>
        <taxon>Cinchona</taxon>
    </lineage>
</organism>
<gene>
    <name evidence="6" type="ORF">ACH5RR_037704</name>
</gene>
<feature type="domain" description="RRM" evidence="5">
    <location>
        <begin position="19"/>
        <end position="105"/>
    </location>
</feature>
<evidence type="ECO:0000256" key="3">
    <source>
        <dbReference type="ARBA" id="ARBA00023187"/>
    </source>
</evidence>
<dbReference type="EMBL" id="JBJUIK010000015">
    <property type="protein sequence ID" value="KAL3503255.1"/>
    <property type="molecule type" value="Genomic_DNA"/>
</dbReference>
<dbReference type="GO" id="GO:0006397">
    <property type="term" value="P:mRNA processing"/>
    <property type="evidence" value="ECO:0007669"/>
    <property type="project" value="UniProtKB-KW"/>
</dbReference>
<evidence type="ECO:0000313" key="6">
    <source>
        <dbReference type="EMBL" id="KAL3503255.1"/>
    </source>
</evidence>
<dbReference type="Proteomes" id="UP001630127">
    <property type="component" value="Unassembled WGS sequence"/>
</dbReference>
<name>A0ABD2Y891_9GENT</name>
<dbReference type="PANTHER" id="PTHR23139">
    <property type="entry name" value="RNA-BINDING PROTEIN"/>
    <property type="match status" value="1"/>
</dbReference>
<reference evidence="6 7" key="1">
    <citation type="submission" date="2024-11" db="EMBL/GenBank/DDBJ databases">
        <title>A near-complete genome assembly of Cinchona calisaya.</title>
        <authorList>
            <person name="Lian D.C."/>
            <person name="Zhao X.W."/>
            <person name="Wei L."/>
        </authorList>
    </citation>
    <scope>NUCLEOTIDE SEQUENCE [LARGE SCALE GENOMIC DNA]</scope>
    <source>
        <tissue evidence="6">Nenye</tissue>
    </source>
</reference>
<dbReference type="InterPro" id="IPR012677">
    <property type="entry name" value="Nucleotide-bd_a/b_plait_sf"/>
</dbReference>